<dbReference type="RefSeq" id="WP_011390160.1">
    <property type="nucleotide sequence ID" value="NC_007643.1"/>
</dbReference>
<dbReference type="PROSITE" id="PS51186">
    <property type="entry name" value="GNAT"/>
    <property type="match status" value="1"/>
</dbReference>
<dbReference type="PANTHER" id="PTHR43072">
    <property type="entry name" value="N-ACETYLTRANSFERASE"/>
    <property type="match status" value="1"/>
</dbReference>
<gene>
    <name evidence="3" type="ordered locus">Rru_A2407</name>
</gene>
<organism evidence="3 4">
    <name type="scientific">Rhodospirillum rubrum (strain ATCC 11170 / ATH 1.1.1 / DSM 467 / LMG 4362 / NCIMB 8255 / S1)</name>
    <dbReference type="NCBI Taxonomy" id="269796"/>
    <lineage>
        <taxon>Bacteria</taxon>
        <taxon>Pseudomonadati</taxon>
        <taxon>Pseudomonadota</taxon>
        <taxon>Alphaproteobacteria</taxon>
        <taxon>Rhodospirillales</taxon>
        <taxon>Rhodospirillaceae</taxon>
        <taxon>Rhodospirillum</taxon>
    </lineage>
</organism>
<feature type="domain" description="N-acetyltransferase" evidence="2">
    <location>
        <begin position="4"/>
        <end position="173"/>
    </location>
</feature>
<dbReference type="GO" id="GO:0016747">
    <property type="term" value="F:acyltransferase activity, transferring groups other than amino-acyl groups"/>
    <property type="evidence" value="ECO:0007669"/>
    <property type="project" value="InterPro"/>
</dbReference>
<dbReference type="InterPro" id="IPR000182">
    <property type="entry name" value="GNAT_dom"/>
</dbReference>
<dbReference type="Pfam" id="PF00583">
    <property type="entry name" value="Acetyltransf_1"/>
    <property type="match status" value="1"/>
</dbReference>
<dbReference type="PANTHER" id="PTHR43072:SF8">
    <property type="entry name" value="ACYLTRANSFERASE FABY-RELATED"/>
    <property type="match status" value="1"/>
</dbReference>
<dbReference type="STRING" id="269796.Rru_A2407"/>
<dbReference type="SUPFAM" id="SSF55729">
    <property type="entry name" value="Acyl-CoA N-acyltransferases (Nat)"/>
    <property type="match status" value="1"/>
</dbReference>
<dbReference type="Gene3D" id="3.40.630.30">
    <property type="match status" value="1"/>
</dbReference>
<evidence type="ECO:0000313" key="3">
    <source>
        <dbReference type="EMBL" id="ABC23207.1"/>
    </source>
</evidence>
<accession>Q2RRN8</accession>
<dbReference type="HOGENOM" id="CLU_013985_4_2_5"/>
<dbReference type="CDD" id="cd04301">
    <property type="entry name" value="NAT_SF"/>
    <property type="match status" value="1"/>
</dbReference>
<proteinExistence type="predicted"/>
<keyword evidence="4" id="KW-1185">Reference proteome</keyword>
<evidence type="ECO:0000313" key="4">
    <source>
        <dbReference type="Proteomes" id="UP000001929"/>
    </source>
</evidence>
<dbReference type="EMBL" id="CP000230">
    <property type="protein sequence ID" value="ABC23207.1"/>
    <property type="molecule type" value="Genomic_DNA"/>
</dbReference>
<evidence type="ECO:0000259" key="2">
    <source>
        <dbReference type="PROSITE" id="PS51186"/>
    </source>
</evidence>
<dbReference type="EnsemblBacteria" id="ABC23207">
    <property type="protein sequence ID" value="ABC23207"/>
    <property type="gene ID" value="Rru_A2407"/>
</dbReference>
<protein>
    <submittedName>
        <fullName evidence="3">GCN5-related N-acetyltransferase</fullName>
    </submittedName>
</protein>
<dbReference type="InterPro" id="IPR016181">
    <property type="entry name" value="Acyl_CoA_acyltransferase"/>
</dbReference>
<evidence type="ECO:0000256" key="1">
    <source>
        <dbReference type="SAM" id="MobiDB-lite"/>
    </source>
</evidence>
<dbReference type="PhylomeDB" id="Q2RRN8"/>
<dbReference type="PATRIC" id="fig|269796.9.peg.2509"/>
<name>Q2RRN8_RHORT</name>
<feature type="region of interest" description="Disordered" evidence="1">
    <location>
        <begin position="176"/>
        <end position="195"/>
    </location>
</feature>
<sequence length="195" mass="21052">MTTLTIRPARPDDDALAIQAIYAPYVLTSTATFENVPPSVDDMAGRLRTLVEGGYPVLVAEESGEGAPPRIVGYAYAGPYHKRPAYRATLENSIYVDSQCRRGGVGAALMTRLLAEAAERGFRQVIAVIGDADNTASRQFHLRQGFREAGMIAAVGWKFGRWLDVFYYQITLGAGSDQPPADEGPASPSGPPTFR</sequence>
<dbReference type="eggNOG" id="COG1247">
    <property type="taxonomic scope" value="Bacteria"/>
</dbReference>
<reference evidence="3 4" key="1">
    <citation type="journal article" date="2011" name="Stand. Genomic Sci.">
        <title>Complete genome sequence of Rhodospirillum rubrum type strain (S1).</title>
        <authorList>
            <person name="Munk A.C."/>
            <person name="Copeland A."/>
            <person name="Lucas S."/>
            <person name="Lapidus A."/>
            <person name="Del Rio T.G."/>
            <person name="Barry K."/>
            <person name="Detter J.C."/>
            <person name="Hammon N."/>
            <person name="Israni S."/>
            <person name="Pitluck S."/>
            <person name="Brettin T."/>
            <person name="Bruce D."/>
            <person name="Han C."/>
            <person name="Tapia R."/>
            <person name="Gilna P."/>
            <person name="Schmutz J."/>
            <person name="Larimer F."/>
            <person name="Land M."/>
            <person name="Kyrpides N.C."/>
            <person name="Mavromatis K."/>
            <person name="Richardson P."/>
            <person name="Rohde M."/>
            <person name="Goker M."/>
            <person name="Klenk H.P."/>
            <person name="Zhang Y."/>
            <person name="Roberts G.P."/>
            <person name="Reslewic S."/>
            <person name="Schwartz D.C."/>
        </authorList>
    </citation>
    <scope>NUCLEOTIDE SEQUENCE [LARGE SCALE GENOMIC DNA]</scope>
    <source>
        <strain evidence="4">ATCC 11170 / ATH 1.1.1 / DSM 467 / LMG 4362 / NCIMB 8255 / S1</strain>
    </source>
</reference>
<dbReference type="Proteomes" id="UP000001929">
    <property type="component" value="Chromosome"/>
</dbReference>
<dbReference type="AlphaFoldDB" id="Q2RRN8"/>
<dbReference type="KEGG" id="rru:Rru_A2407"/>